<evidence type="ECO:0000259" key="2">
    <source>
        <dbReference type="Pfam" id="PF01370"/>
    </source>
</evidence>
<dbReference type="Gene3D" id="3.40.50.720">
    <property type="entry name" value="NAD(P)-binding Rossmann-like Domain"/>
    <property type="match status" value="1"/>
</dbReference>
<dbReference type="EMBL" id="CP083974">
    <property type="protein sequence ID" value="UZF46305.1"/>
    <property type="molecule type" value="Genomic_DNA"/>
</dbReference>
<comment type="similarity">
    <text evidence="1">Belongs to the NAD(P)-dependent epimerase/dehydratase family.</text>
</comment>
<dbReference type="InterPro" id="IPR036291">
    <property type="entry name" value="NAD(P)-bd_dom_sf"/>
</dbReference>
<dbReference type="Pfam" id="PF01370">
    <property type="entry name" value="Epimerase"/>
    <property type="match status" value="1"/>
</dbReference>
<protein>
    <submittedName>
        <fullName evidence="3">NAD-dependent epimerase/dehydratase family protein</fullName>
    </submittedName>
</protein>
<name>A0AA46WXP7_RHORH</name>
<dbReference type="PANTHER" id="PTHR43000">
    <property type="entry name" value="DTDP-D-GLUCOSE 4,6-DEHYDRATASE-RELATED"/>
    <property type="match status" value="1"/>
</dbReference>
<feature type="domain" description="NAD-dependent epimerase/dehydratase" evidence="2">
    <location>
        <begin position="3"/>
        <end position="241"/>
    </location>
</feature>
<evidence type="ECO:0000256" key="1">
    <source>
        <dbReference type="ARBA" id="ARBA00007637"/>
    </source>
</evidence>
<evidence type="ECO:0000313" key="4">
    <source>
        <dbReference type="Proteomes" id="UP001162740"/>
    </source>
</evidence>
<dbReference type="InterPro" id="IPR001509">
    <property type="entry name" value="Epimerase_deHydtase"/>
</dbReference>
<organism evidence="3 4">
    <name type="scientific">Rhodococcus rhodochrous</name>
    <dbReference type="NCBI Taxonomy" id="1829"/>
    <lineage>
        <taxon>Bacteria</taxon>
        <taxon>Bacillati</taxon>
        <taxon>Actinomycetota</taxon>
        <taxon>Actinomycetes</taxon>
        <taxon>Mycobacteriales</taxon>
        <taxon>Nocardiaceae</taxon>
        <taxon>Rhodococcus</taxon>
    </lineage>
</organism>
<evidence type="ECO:0000313" key="3">
    <source>
        <dbReference type="EMBL" id="UZF46305.1"/>
    </source>
</evidence>
<dbReference type="Proteomes" id="UP001162740">
    <property type="component" value="Chromosome"/>
</dbReference>
<accession>A0AA46WXP7</accession>
<reference evidence="3 4" key="1">
    <citation type="journal article" date="2021" name="Front. Microbiol.">
        <title>Bacterial Transformation of Aromatic Monomers in Softwood Black Liquor.</title>
        <authorList>
            <person name="Navas L.E."/>
            <person name="Dexter G."/>
            <person name="Liu J."/>
            <person name="Levy-Booth D."/>
            <person name="Cho M."/>
            <person name="Jang S.K."/>
            <person name="Mansfield S.D."/>
            <person name="Renneckar S."/>
            <person name="Mohn W.W."/>
            <person name="Eltis L.D."/>
        </authorList>
    </citation>
    <scope>NUCLEOTIDE SEQUENCE [LARGE SCALE GENOMIC DNA]</scope>
    <source>
        <strain evidence="3 4">GD02</strain>
    </source>
</reference>
<sequence>MHALVTGGAGFIGSTLVDRLRADGHRVLVVDDLSRGRESNLTAALDEGGTDLEVLDLRYDDPTPIFTRFAPEVVFHLAAQIDVRVSVDDPAGDASTNILGTIAVARAAVTAGTRKVVFASSGGAIYGSTAVPPVAETTPVAPVSPYACSKVGGEMYLDSFRVLQGLDCSHIAPANVYGPRQDPHGEAGVVAVFARAMLDAAPTTLFGDGGNTRDYVYVDDVVEAFVAASGTAGSGMRFNIGTGVETSDRDLHAMVARATGYTTEPQWQPARSGDVRRSALDAGLARKVLGWSPRVDLAEGIARTVDWFRAERGADALVGG</sequence>
<dbReference type="AlphaFoldDB" id="A0AA46WXP7"/>
<dbReference type="Gene3D" id="3.90.25.10">
    <property type="entry name" value="UDP-galactose 4-epimerase, domain 1"/>
    <property type="match status" value="1"/>
</dbReference>
<gene>
    <name evidence="3" type="ORF">KUM34_006410</name>
</gene>
<dbReference type="RefSeq" id="WP_183070659.1">
    <property type="nucleotide sequence ID" value="NZ_CP083974.1"/>
</dbReference>
<dbReference type="SUPFAM" id="SSF51735">
    <property type="entry name" value="NAD(P)-binding Rossmann-fold domains"/>
    <property type="match status" value="1"/>
</dbReference>
<proteinExistence type="inferred from homology"/>